<keyword evidence="3" id="KW-1185">Reference proteome</keyword>
<reference evidence="2 3" key="1">
    <citation type="journal article" date="2019" name="Int. J. Syst. Evol. Microbiol.">
        <title>The Global Catalogue of Microorganisms (GCM) 10K type strain sequencing project: providing services to taxonomists for standard genome sequencing and annotation.</title>
        <authorList>
            <consortium name="The Broad Institute Genomics Platform"/>
            <consortium name="The Broad Institute Genome Sequencing Center for Infectious Disease"/>
            <person name="Wu L."/>
            <person name="Ma J."/>
        </authorList>
    </citation>
    <scope>NUCLEOTIDE SEQUENCE [LARGE SCALE GENOMIC DNA]</scope>
    <source>
        <strain evidence="2 3">JCM 6886</strain>
    </source>
</reference>
<dbReference type="Gene3D" id="3.30.450.40">
    <property type="match status" value="1"/>
</dbReference>
<dbReference type="EMBL" id="BAAADG010000001">
    <property type="protein sequence ID" value="GAA0214168.1"/>
    <property type="molecule type" value="Genomic_DNA"/>
</dbReference>
<dbReference type="SMART" id="SM00052">
    <property type="entry name" value="EAL"/>
    <property type="match status" value="1"/>
</dbReference>
<protein>
    <recommendedName>
        <fullName evidence="1">EAL domain-containing protein</fullName>
    </recommendedName>
</protein>
<dbReference type="SMART" id="SM00065">
    <property type="entry name" value="GAF"/>
    <property type="match status" value="1"/>
</dbReference>
<dbReference type="PROSITE" id="PS50883">
    <property type="entry name" value="EAL"/>
    <property type="match status" value="1"/>
</dbReference>
<evidence type="ECO:0000313" key="3">
    <source>
        <dbReference type="Proteomes" id="UP001501476"/>
    </source>
</evidence>
<organism evidence="2 3">
    <name type="scientific">Methylophaga marina</name>
    <dbReference type="NCBI Taxonomy" id="45495"/>
    <lineage>
        <taxon>Bacteria</taxon>
        <taxon>Pseudomonadati</taxon>
        <taxon>Pseudomonadota</taxon>
        <taxon>Gammaproteobacteria</taxon>
        <taxon>Thiotrichales</taxon>
        <taxon>Piscirickettsiaceae</taxon>
        <taxon>Methylophaga</taxon>
    </lineage>
</organism>
<dbReference type="SUPFAM" id="SSF55781">
    <property type="entry name" value="GAF domain-like"/>
    <property type="match status" value="1"/>
</dbReference>
<dbReference type="InterPro" id="IPR050706">
    <property type="entry name" value="Cyclic-di-GMP_PDE-like"/>
</dbReference>
<dbReference type="RefSeq" id="WP_286305332.1">
    <property type="nucleotide sequence ID" value="NZ_AP027741.1"/>
</dbReference>
<dbReference type="PANTHER" id="PTHR33121">
    <property type="entry name" value="CYCLIC DI-GMP PHOSPHODIESTERASE PDEF"/>
    <property type="match status" value="1"/>
</dbReference>
<dbReference type="PANTHER" id="PTHR33121:SF76">
    <property type="entry name" value="SIGNALING PROTEIN"/>
    <property type="match status" value="1"/>
</dbReference>
<evidence type="ECO:0000259" key="1">
    <source>
        <dbReference type="PROSITE" id="PS50883"/>
    </source>
</evidence>
<dbReference type="InterPro" id="IPR001633">
    <property type="entry name" value="EAL_dom"/>
</dbReference>
<dbReference type="CDD" id="cd01948">
    <property type="entry name" value="EAL"/>
    <property type="match status" value="1"/>
</dbReference>
<dbReference type="InterPro" id="IPR035919">
    <property type="entry name" value="EAL_sf"/>
</dbReference>
<name>A0ABN0T7C7_9GAMM</name>
<comment type="caution">
    <text evidence="2">The sequence shown here is derived from an EMBL/GenBank/DDBJ whole genome shotgun (WGS) entry which is preliminary data.</text>
</comment>
<evidence type="ECO:0000313" key="2">
    <source>
        <dbReference type="EMBL" id="GAA0214168.1"/>
    </source>
</evidence>
<accession>A0ABN0T7C7</accession>
<dbReference type="Proteomes" id="UP001501476">
    <property type="component" value="Unassembled WGS sequence"/>
</dbReference>
<gene>
    <name evidence="2" type="ORF">GCM10008964_02110</name>
</gene>
<dbReference type="InterPro" id="IPR003018">
    <property type="entry name" value="GAF"/>
</dbReference>
<proteinExistence type="predicted"/>
<dbReference type="Pfam" id="PF00563">
    <property type="entry name" value="EAL"/>
    <property type="match status" value="1"/>
</dbReference>
<dbReference type="InterPro" id="IPR029016">
    <property type="entry name" value="GAF-like_dom_sf"/>
</dbReference>
<dbReference type="Pfam" id="PF01590">
    <property type="entry name" value="GAF"/>
    <property type="match status" value="1"/>
</dbReference>
<sequence>MRDTILQGLETEIALSEASEITSNLSYILSVIRKHLDMDVAFISEITDDMRKIEIVDTAYPDSPLTPGHADPTEHTYCQRIIEGELNEVIQDTSKNHITKVMPITEELQIGSYLGAPIVLNDGEVYGTFCCFSHTPNDSLNERDLALMKIFADIAARHIDKQLHKKQEDNQIKKRITEVLNNHEVKTVFQPVFHVDQQKVIGYECLSRFTSTPYLTPDIWFQQAESVGLGEELEIMAIEAAIDKMSAFSNDTSFSLNISPEYVINGAVERALTQHILDKKIVLEVTEHAQITDYRAFRNAVESLRNQGVRLAIDDVGAGYSNFQHILELGADIIKLDISLIRNIDTDTSRKALTAALIAYAKETACEVLAEGVETEEEFHELVRLGIKKIQGYFISQPLDLEQAIHFQCPEFN</sequence>
<dbReference type="SUPFAM" id="SSF141868">
    <property type="entry name" value="EAL domain-like"/>
    <property type="match status" value="1"/>
</dbReference>
<dbReference type="Gene3D" id="3.20.20.450">
    <property type="entry name" value="EAL domain"/>
    <property type="match status" value="1"/>
</dbReference>
<feature type="domain" description="EAL" evidence="1">
    <location>
        <begin position="169"/>
        <end position="412"/>
    </location>
</feature>